<dbReference type="AlphaFoldDB" id="A0ABD2IUY2"/>
<dbReference type="EMBL" id="JBICBT010001093">
    <property type="protein sequence ID" value="KAL3083764.1"/>
    <property type="molecule type" value="Genomic_DNA"/>
</dbReference>
<comment type="caution">
    <text evidence="2">The sequence shown here is derived from an EMBL/GenBank/DDBJ whole genome shotgun (WGS) entry which is preliminary data.</text>
</comment>
<feature type="region of interest" description="Disordered" evidence="1">
    <location>
        <begin position="57"/>
        <end position="136"/>
    </location>
</feature>
<keyword evidence="3" id="KW-1185">Reference proteome</keyword>
<proteinExistence type="predicted"/>
<dbReference type="Proteomes" id="UP001620626">
    <property type="component" value="Unassembled WGS sequence"/>
</dbReference>
<name>A0ABD2IUY2_9BILA</name>
<reference evidence="2 3" key="1">
    <citation type="submission" date="2024-10" db="EMBL/GenBank/DDBJ databases">
        <authorList>
            <person name="Kim D."/>
        </authorList>
    </citation>
    <scope>NUCLEOTIDE SEQUENCE [LARGE SCALE GENOMIC DNA]</scope>
    <source>
        <strain evidence="2">BH-2024</strain>
    </source>
</reference>
<gene>
    <name evidence="2" type="ORF">niasHT_036757</name>
</gene>
<evidence type="ECO:0000256" key="1">
    <source>
        <dbReference type="SAM" id="MobiDB-lite"/>
    </source>
</evidence>
<evidence type="ECO:0000313" key="2">
    <source>
        <dbReference type="EMBL" id="KAL3083764.1"/>
    </source>
</evidence>
<feature type="compositionally biased region" description="Basic and acidic residues" evidence="1">
    <location>
        <begin position="106"/>
        <end position="129"/>
    </location>
</feature>
<organism evidence="2 3">
    <name type="scientific">Heterodera trifolii</name>
    <dbReference type="NCBI Taxonomy" id="157864"/>
    <lineage>
        <taxon>Eukaryota</taxon>
        <taxon>Metazoa</taxon>
        <taxon>Ecdysozoa</taxon>
        <taxon>Nematoda</taxon>
        <taxon>Chromadorea</taxon>
        <taxon>Rhabditida</taxon>
        <taxon>Tylenchina</taxon>
        <taxon>Tylenchomorpha</taxon>
        <taxon>Tylenchoidea</taxon>
        <taxon>Heteroderidae</taxon>
        <taxon>Heteroderinae</taxon>
        <taxon>Heterodera</taxon>
    </lineage>
</organism>
<protein>
    <submittedName>
        <fullName evidence="2">Uncharacterized protein</fullName>
    </submittedName>
</protein>
<accession>A0ABD2IUY2</accession>
<sequence length="136" mass="14920">MCPPSPLPIQNATIPPPLLSPPLFVNSPPISHTLPMCQNPRILSYLTHSSHLLAVARKSRPGEVSPENGGEEAEGRERLRLRRRHLPPITLNASRLPAANGHTRKGRTDDEKWQDEMGWDERGGERREGAGSSVGG</sequence>
<evidence type="ECO:0000313" key="3">
    <source>
        <dbReference type="Proteomes" id="UP001620626"/>
    </source>
</evidence>